<dbReference type="InterPro" id="IPR017900">
    <property type="entry name" value="4Fe4S_Fe_S_CS"/>
</dbReference>
<dbReference type="SUPFAM" id="SSF54862">
    <property type="entry name" value="4Fe-4S ferredoxins"/>
    <property type="match status" value="1"/>
</dbReference>
<gene>
    <name evidence="9" type="ORF">METZ01_LOCUS404177</name>
</gene>
<dbReference type="GO" id="GO:0046872">
    <property type="term" value="F:metal ion binding"/>
    <property type="evidence" value="ECO:0007669"/>
    <property type="project" value="UniProtKB-KW"/>
</dbReference>
<feature type="transmembrane region" description="Helical" evidence="7">
    <location>
        <begin position="7"/>
        <end position="25"/>
    </location>
</feature>
<evidence type="ECO:0000259" key="8">
    <source>
        <dbReference type="PROSITE" id="PS51379"/>
    </source>
</evidence>
<keyword evidence="5" id="KW-0408">Iron</keyword>
<dbReference type="GO" id="GO:0051539">
    <property type="term" value="F:4 iron, 4 sulfur cluster binding"/>
    <property type="evidence" value="ECO:0007669"/>
    <property type="project" value="UniProtKB-KW"/>
</dbReference>
<keyword evidence="7" id="KW-0472">Membrane</keyword>
<dbReference type="InterPro" id="IPR017896">
    <property type="entry name" value="4Fe4S_Fe-S-bd"/>
</dbReference>
<feature type="domain" description="4Fe-4S ferredoxin-type" evidence="8">
    <location>
        <begin position="217"/>
        <end position="246"/>
    </location>
</feature>
<evidence type="ECO:0000256" key="4">
    <source>
        <dbReference type="ARBA" id="ARBA00022982"/>
    </source>
</evidence>
<feature type="transmembrane region" description="Helical" evidence="7">
    <location>
        <begin position="100"/>
        <end position="122"/>
    </location>
</feature>
<evidence type="ECO:0000256" key="7">
    <source>
        <dbReference type="SAM" id="Phobius"/>
    </source>
</evidence>
<dbReference type="InterPro" id="IPR051684">
    <property type="entry name" value="Electron_Trans/Redox"/>
</dbReference>
<keyword evidence="3" id="KW-0479">Metal-binding</keyword>
<name>A0A382VXV0_9ZZZZ</name>
<dbReference type="PROSITE" id="PS51379">
    <property type="entry name" value="4FE4S_FER_2"/>
    <property type="match status" value="1"/>
</dbReference>
<reference evidence="9" key="1">
    <citation type="submission" date="2018-05" db="EMBL/GenBank/DDBJ databases">
        <authorList>
            <person name="Lanie J.A."/>
            <person name="Ng W.-L."/>
            <person name="Kazmierczak K.M."/>
            <person name="Andrzejewski T.M."/>
            <person name="Davidsen T.M."/>
            <person name="Wayne K.J."/>
            <person name="Tettelin H."/>
            <person name="Glass J.I."/>
            <person name="Rusch D."/>
            <person name="Podicherti R."/>
            <person name="Tsui H.-C.T."/>
            <person name="Winkler M.E."/>
        </authorList>
    </citation>
    <scope>NUCLEOTIDE SEQUENCE</scope>
</reference>
<evidence type="ECO:0000256" key="5">
    <source>
        <dbReference type="ARBA" id="ARBA00023004"/>
    </source>
</evidence>
<feature type="transmembrane region" description="Helical" evidence="7">
    <location>
        <begin position="45"/>
        <end position="69"/>
    </location>
</feature>
<accession>A0A382VXV0</accession>
<organism evidence="9">
    <name type="scientific">marine metagenome</name>
    <dbReference type="NCBI Taxonomy" id="408172"/>
    <lineage>
        <taxon>unclassified sequences</taxon>
        <taxon>metagenomes</taxon>
        <taxon>ecological metagenomes</taxon>
    </lineage>
</organism>
<keyword evidence="7" id="KW-1133">Transmembrane helix</keyword>
<proteinExistence type="predicted"/>
<keyword evidence="6" id="KW-0411">Iron-sulfur</keyword>
<evidence type="ECO:0000256" key="1">
    <source>
        <dbReference type="ARBA" id="ARBA00022448"/>
    </source>
</evidence>
<dbReference type="Pfam" id="PF13187">
    <property type="entry name" value="Fer4_9"/>
    <property type="match status" value="1"/>
</dbReference>
<keyword evidence="1" id="KW-0813">Transport</keyword>
<dbReference type="AlphaFoldDB" id="A0A382VXV0"/>
<keyword evidence="4" id="KW-0249">Electron transport</keyword>
<feature type="transmembrane region" description="Helical" evidence="7">
    <location>
        <begin position="137"/>
        <end position="162"/>
    </location>
</feature>
<keyword evidence="7" id="KW-0812">Transmembrane</keyword>
<evidence type="ECO:0000256" key="6">
    <source>
        <dbReference type="ARBA" id="ARBA00023014"/>
    </source>
</evidence>
<dbReference type="Pfam" id="PF12801">
    <property type="entry name" value="Fer4_5"/>
    <property type="match status" value="2"/>
</dbReference>
<dbReference type="EMBL" id="UINC01155462">
    <property type="protein sequence ID" value="SVD51323.1"/>
    <property type="molecule type" value="Genomic_DNA"/>
</dbReference>
<sequence>MVQKLRITSLILIHVFILLHVYYFGSETIGSIDFQEFFHSFMKLGVINAGALLVIFAFLFTLIFGRFFCGWACHFGAIQELCWYILKKLNIRPKTIDSKLVTILPLVILLNFYVIPNIYYAYQNQWTLSIAINEPEIWAFLPGFIIGSLTFFIDGFLIVYFLGKKGFCRFICPWGAFLKIPTSLALFKVRKTGDCTYCHVCTDECPIGIDVSYEINKFNKVVNSNCTSCMNCTSGCPSNALSYQFSNPLKEDYKLNQFLTKKNAYKHLNISKNF</sequence>
<evidence type="ECO:0000256" key="3">
    <source>
        <dbReference type="ARBA" id="ARBA00022723"/>
    </source>
</evidence>
<keyword evidence="2" id="KW-0004">4Fe-4S</keyword>
<evidence type="ECO:0000256" key="2">
    <source>
        <dbReference type="ARBA" id="ARBA00022485"/>
    </source>
</evidence>
<dbReference type="PROSITE" id="PS00198">
    <property type="entry name" value="4FE4S_FER_1"/>
    <property type="match status" value="1"/>
</dbReference>
<dbReference type="GO" id="GO:0005886">
    <property type="term" value="C:plasma membrane"/>
    <property type="evidence" value="ECO:0007669"/>
    <property type="project" value="TreeGrafter"/>
</dbReference>
<evidence type="ECO:0000313" key="9">
    <source>
        <dbReference type="EMBL" id="SVD51323.1"/>
    </source>
</evidence>
<feature type="non-terminal residue" evidence="9">
    <location>
        <position position="274"/>
    </location>
</feature>
<dbReference type="Gene3D" id="3.30.70.20">
    <property type="match status" value="1"/>
</dbReference>
<protein>
    <recommendedName>
        <fullName evidence="8">4Fe-4S ferredoxin-type domain-containing protein</fullName>
    </recommendedName>
</protein>
<dbReference type="PANTHER" id="PTHR30176">
    <property type="entry name" value="FERREDOXIN-TYPE PROTEIN NAPH"/>
    <property type="match status" value="1"/>
</dbReference>
<dbReference type="PANTHER" id="PTHR30176:SF3">
    <property type="entry name" value="FERREDOXIN-TYPE PROTEIN NAPH"/>
    <property type="match status" value="1"/>
</dbReference>